<reference evidence="5 6" key="4">
    <citation type="journal article" date="2020" name="Sci. Rep.">
        <title>beta-carboline chemical signals induce reveromycin production through a LuxR family regulator in Streptomyces sp. SN-593.</title>
        <authorList>
            <person name="Panthee S."/>
            <person name="Kito N."/>
            <person name="Hayashi T."/>
            <person name="Shimizu T."/>
            <person name="Ishikawa J."/>
            <person name="Hamamoto H."/>
            <person name="Osada H."/>
            <person name="Takahashi S."/>
        </authorList>
    </citation>
    <scope>NUCLEOTIDE SEQUENCE [LARGE SCALE GENOMIC DNA]</scope>
    <source>
        <strain evidence="5 6">SN-593</strain>
    </source>
</reference>
<gene>
    <name evidence="5" type="ORF">RVR_3653</name>
</gene>
<feature type="domain" description="LysM" evidence="4">
    <location>
        <begin position="289"/>
        <end position="338"/>
    </location>
</feature>
<dbReference type="Proteomes" id="UP000595703">
    <property type="component" value="Chromosome"/>
</dbReference>
<dbReference type="EMBL" id="AP018365">
    <property type="protein sequence ID" value="BBA97757.1"/>
    <property type="molecule type" value="Genomic_DNA"/>
</dbReference>
<dbReference type="SMART" id="SM00257">
    <property type="entry name" value="LysM"/>
    <property type="match status" value="1"/>
</dbReference>
<dbReference type="Pfam" id="PF01476">
    <property type="entry name" value="LysM"/>
    <property type="match status" value="1"/>
</dbReference>
<dbReference type="AlphaFoldDB" id="A0A7U3US07"/>
<dbReference type="InterPro" id="IPR018392">
    <property type="entry name" value="LysM"/>
</dbReference>
<evidence type="ECO:0000259" key="4">
    <source>
        <dbReference type="PROSITE" id="PS51782"/>
    </source>
</evidence>
<feature type="compositionally biased region" description="Low complexity" evidence="3">
    <location>
        <begin position="129"/>
        <end position="139"/>
    </location>
</feature>
<dbReference type="InterPro" id="IPR036779">
    <property type="entry name" value="LysM_dom_sf"/>
</dbReference>
<protein>
    <submittedName>
        <fullName evidence="5">Putative secreted protein</fullName>
    </submittedName>
</protein>
<evidence type="ECO:0000256" key="3">
    <source>
        <dbReference type="SAM" id="MobiDB-lite"/>
    </source>
</evidence>
<dbReference type="SUPFAM" id="SSF53955">
    <property type="entry name" value="Lysozyme-like"/>
    <property type="match status" value="1"/>
</dbReference>
<dbReference type="CDD" id="cd13925">
    <property type="entry name" value="RPF"/>
    <property type="match status" value="1"/>
</dbReference>
<dbReference type="PANTHER" id="PTHR34700">
    <property type="entry name" value="POTASSIUM BINDING PROTEIN KBP"/>
    <property type="match status" value="1"/>
</dbReference>
<dbReference type="Pfam" id="PF06737">
    <property type="entry name" value="Transglycosylas"/>
    <property type="match status" value="1"/>
</dbReference>
<name>A0A7U3US07_9ACTN</name>
<dbReference type="Gene3D" id="3.10.350.10">
    <property type="entry name" value="LysM domain"/>
    <property type="match status" value="1"/>
</dbReference>
<evidence type="ECO:0000256" key="2">
    <source>
        <dbReference type="ARBA" id="ARBA00022801"/>
    </source>
</evidence>
<reference evidence="5 6" key="2">
    <citation type="journal article" date="2011" name="J. Antibiot.">
        <title>Furaquinocins I and J: novel polyketide isoprenoid hybrid compounds from Streptomyces reveromyceticus SN-593.</title>
        <authorList>
            <person name="Panthee S."/>
            <person name="Takahashi S."/>
            <person name="Takagi H."/>
            <person name="Nogawa T."/>
            <person name="Oowada E."/>
            <person name="Uramoto M."/>
            <person name="Osada H."/>
        </authorList>
    </citation>
    <scope>NUCLEOTIDE SEQUENCE [LARGE SCALE GENOMIC DNA]</scope>
    <source>
        <strain evidence="5 6">SN-593</strain>
    </source>
</reference>
<dbReference type="PANTHER" id="PTHR34700:SF4">
    <property type="entry name" value="PHAGE-LIKE ELEMENT PBSX PROTEIN XKDP"/>
    <property type="match status" value="1"/>
</dbReference>
<accession>A0A7U3US07</accession>
<dbReference type="GO" id="GO:0016787">
    <property type="term" value="F:hydrolase activity"/>
    <property type="evidence" value="ECO:0007669"/>
    <property type="project" value="UniProtKB-KW"/>
</dbReference>
<feature type="compositionally biased region" description="Low complexity" evidence="3">
    <location>
        <begin position="147"/>
        <end position="217"/>
    </location>
</feature>
<proteinExistence type="inferred from homology"/>
<dbReference type="Gene3D" id="1.10.530.10">
    <property type="match status" value="1"/>
</dbReference>
<dbReference type="PROSITE" id="PS51782">
    <property type="entry name" value="LYSM"/>
    <property type="match status" value="1"/>
</dbReference>
<feature type="compositionally biased region" description="Polar residues" evidence="3">
    <location>
        <begin position="275"/>
        <end position="288"/>
    </location>
</feature>
<sequence length="339" mass="33437">MLSSGNGRHRRPRQAPAAVVTVATAAATGVGIALPLISAGSAQAASASTWDKVAQCESNGVWSANTDNGFFGGLAITQKTWDQYGGDAYAKRPDLATRDQQISVAEKVLADLGPNAWPGCEITTGLLIDTSTPDVDPSTTPAPDPSGPTGIQPSAGATTAPTDSGTPTTSPTAPDGSGTPTTGTSTTDTPTTGGTDAPTGSGAPTTSPTAPDGSGTPATGTPSDPGAPTTGSGRHGKPYDPTDEELAAKDRATRTEILSTAGGAGGDAGQGGHATPSTGRPASGTSATDGYRVGSGESLSGIAAAQHVAGGWHQLYEANRDLIGDDPNLIKPGQILNLT</sequence>
<organism evidence="5 6">
    <name type="scientific">Actinacidiphila reveromycinica</name>
    <dbReference type="NCBI Taxonomy" id="659352"/>
    <lineage>
        <taxon>Bacteria</taxon>
        <taxon>Bacillati</taxon>
        <taxon>Actinomycetota</taxon>
        <taxon>Actinomycetes</taxon>
        <taxon>Kitasatosporales</taxon>
        <taxon>Streptomycetaceae</taxon>
        <taxon>Actinacidiphila</taxon>
    </lineage>
</organism>
<comment type="similarity">
    <text evidence="1">Belongs to the transglycosylase family. Rpf subfamily.</text>
</comment>
<dbReference type="InterPro" id="IPR010618">
    <property type="entry name" value="RPF"/>
</dbReference>
<keyword evidence="2" id="KW-0378">Hydrolase</keyword>
<reference evidence="5 6" key="3">
    <citation type="journal article" date="2011" name="Nat. Chem. Biol.">
        <title>Reveromycin A biosynthesis uses RevG and RevJ for stereospecific spiroacetal formation.</title>
        <authorList>
            <person name="Takahashi S."/>
            <person name="Toyoda A."/>
            <person name="Sekiyama Y."/>
            <person name="Takagi H."/>
            <person name="Nogawa T."/>
            <person name="Uramoto M."/>
            <person name="Suzuki R."/>
            <person name="Koshino H."/>
            <person name="Kumano T."/>
            <person name="Panthee S."/>
            <person name="Dairi T."/>
            <person name="Ishikawa J."/>
            <person name="Ikeda H."/>
            <person name="Sakaki Y."/>
            <person name="Osada H."/>
        </authorList>
    </citation>
    <scope>NUCLEOTIDE SEQUENCE [LARGE SCALE GENOMIC DNA]</scope>
    <source>
        <strain evidence="5 6">SN-593</strain>
    </source>
</reference>
<dbReference type="InterPro" id="IPR052196">
    <property type="entry name" value="Bact_Kbp"/>
</dbReference>
<evidence type="ECO:0000256" key="1">
    <source>
        <dbReference type="ARBA" id="ARBA00010830"/>
    </source>
</evidence>
<dbReference type="InterPro" id="IPR023346">
    <property type="entry name" value="Lysozyme-like_dom_sf"/>
</dbReference>
<feature type="compositionally biased region" description="Gly residues" evidence="3">
    <location>
        <begin position="262"/>
        <end position="272"/>
    </location>
</feature>
<evidence type="ECO:0000313" key="6">
    <source>
        <dbReference type="Proteomes" id="UP000595703"/>
    </source>
</evidence>
<keyword evidence="6" id="KW-1185">Reference proteome</keyword>
<dbReference type="KEGG" id="arev:RVR_3653"/>
<evidence type="ECO:0000313" key="5">
    <source>
        <dbReference type="EMBL" id="BBA97757.1"/>
    </source>
</evidence>
<reference evidence="5 6" key="1">
    <citation type="journal article" date="2010" name="J. Bacteriol.">
        <title>Biochemical characterization of a novel indole prenyltransferase from Streptomyces sp. SN-593.</title>
        <authorList>
            <person name="Takahashi S."/>
            <person name="Takagi H."/>
            <person name="Toyoda A."/>
            <person name="Uramoto M."/>
            <person name="Nogawa T."/>
            <person name="Ueki M."/>
            <person name="Sakaki Y."/>
            <person name="Osada H."/>
        </authorList>
    </citation>
    <scope>NUCLEOTIDE SEQUENCE [LARGE SCALE GENOMIC DNA]</scope>
    <source>
        <strain evidence="5 6">SN-593</strain>
    </source>
</reference>
<dbReference type="CDD" id="cd00118">
    <property type="entry name" value="LysM"/>
    <property type="match status" value="1"/>
</dbReference>
<feature type="region of interest" description="Disordered" evidence="3">
    <location>
        <begin position="127"/>
        <end position="292"/>
    </location>
</feature>